<feature type="domain" description="PTS EIIA type-2" evidence="1">
    <location>
        <begin position="5"/>
        <end position="117"/>
    </location>
</feature>
<feature type="non-terminal residue" evidence="2">
    <location>
        <position position="117"/>
    </location>
</feature>
<protein>
    <submittedName>
        <fullName evidence="2">PTS system, fructose-specific, IIABC component</fullName>
    </submittedName>
</protein>
<dbReference type="InterPro" id="IPR002178">
    <property type="entry name" value="PTS_EIIA_type-2_dom"/>
</dbReference>
<comment type="caution">
    <text evidence="2">The sequence shown here is derived from an EMBL/GenBank/DDBJ whole genome shotgun (WGS) entry which is preliminary data.</text>
</comment>
<proteinExistence type="predicted"/>
<accession>K1TT51</accession>
<dbReference type="Pfam" id="PF00359">
    <property type="entry name" value="PTS_EIIA_2"/>
    <property type="match status" value="1"/>
</dbReference>
<gene>
    <name evidence="2" type="ORF">OBE_03693</name>
</gene>
<organism evidence="2">
    <name type="scientific">human gut metagenome</name>
    <dbReference type="NCBI Taxonomy" id="408170"/>
    <lineage>
        <taxon>unclassified sequences</taxon>
        <taxon>metagenomes</taxon>
        <taxon>organismal metagenomes</taxon>
    </lineage>
</organism>
<reference evidence="2" key="1">
    <citation type="journal article" date="2013" name="Environ. Microbiol.">
        <title>Microbiota from the distal guts of lean and obese adolescents exhibit partial functional redundancy besides clear differences in community structure.</title>
        <authorList>
            <person name="Ferrer M."/>
            <person name="Ruiz A."/>
            <person name="Lanza F."/>
            <person name="Haange S.B."/>
            <person name="Oberbach A."/>
            <person name="Till H."/>
            <person name="Bargiela R."/>
            <person name="Campoy C."/>
            <person name="Segura M.T."/>
            <person name="Richter M."/>
            <person name="von Bergen M."/>
            <person name="Seifert J."/>
            <person name="Suarez A."/>
        </authorList>
    </citation>
    <scope>NUCLEOTIDE SEQUENCE</scope>
</reference>
<dbReference type="EMBL" id="AJWZ01002485">
    <property type="protein sequence ID" value="EKC70829.1"/>
    <property type="molecule type" value="Genomic_DNA"/>
</dbReference>
<dbReference type="PANTHER" id="PTHR47738">
    <property type="entry name" value="PTS SYSTEM FRUCTOSE-LIKE EIIA COMPONENT-RELATED"/>
    <property type="match status" value="1"/>
</dbReference>
<dbReference type="CDD" id="cd00211">
    <property type="entry name" value="PTS_IIA_fru"/>
    <property type="match status" value="1"/>
</dbReference>
<sequence>MRITDLLKKSGIALGVKVADKSEAIDKLVSLHEKCGNLKDVKAYKEGILKREELGTTAVGMEVAIPHAKSEAVKAPALTAITVPGGVDYDSPDGKPCKLLFMIAATTDGDVHLEVLA</sequence>
<dbReference type="AlphaFoldDB" id="K1TT51"/>
<dbReference type="InterPro" id="IPR016152">
    <property type="entry name" value="PTrfase/Anion_transptr"/>
</dbReference>
<dbReference type="Gene3D" id="3.40.930.10">
    <property type="entry name" value="Mannitol-specific EII, Chain A"/>
    <property type="match status" value="1"/>
</dbReference>
<dbReference type="PANTHER" id="PTHR47738:SF2">
    <property type="entry name" value="PTS SYSTEM FRUCTOSE-LIKE EIIA COMPONENT"/>
    <property type="match status" value="1"/>
</dbReference>
<name>K1TT51_9ZZZZ</name>
<evidence type="ECO:0000313" key="2">
    <source>
        <dbReference type="EMBL" id="EKC70829.1"/>
    </source>
</evidence>
<dbReference type="PROSITE" id="PS51094">
    <property type="entry name" value="PTS_EIIA_TYPE_2"/>
    <property type="match status" value="1"/>
</dbReference>
<dbReference type="PROSITE" id="PS00372">
    <property type="entry name" value="PTS_EIIA_TYPE_2_HIS"/>
    <property type="match status" value="1"/>
</dbReference>
<dbReference type="InterPro" id="IPR051541">
    <property type="entry name" value="PTS_SugarTrans_NitroReg"/>
</dbReference>
<evidence type="ECO:0000259" key="1">
    <source>
        <dbReference type="PROSITE" id="PS51094"/>
    </source>
</evidence>
<dbReference type="SUPFAM" id="SSF55804">
    <property type="entry name" value="Phoshotransferase/anion transport protein"/>
    <property type="match status" value="1"/>
</dbReference>